<dbReference type="EMBL" id="JBHMFI010000001">
    <property type="protein sequence ID" value="MFB9073459.1"/>
    <property type="molecule type" value="Genomic_DNA"/>
</dbReference>
<sequence>MDPGVRCPEATASRTCSVMYSKPRRVRTLVNRLFPVLAAVWNGLFSVEKLLAVVMCSLSRYCRSSSVVVFRHSLRWAG</sequence>
<organism evidence="1 2">
    <name type="scientific">Citricoccus parietis</name>
    <dbReference type="NCBI Taxonomy" id="592307"/>
    <lineage>
        <taxon>Bacteria</taxon>
        <taxon>Bacillati</taxon>
        <taxon>Actinomycetota</taxon>
        <taxon>Actinomycetes</taxon>
        <taxon>Micrococcales</taxon>
        <taxon>Micrococcaceae</taxon>
        <taxon>Citricoccus</taxon>
    </lineage>
</organism>
<gene>
    <name evidence="1" type="ORF">ACFFX0_20565</name>
</gene>
<evidence type="ECO:0000313" key="1">
    <source>
        <dbReference type="EMBL" id="MFB9073459.1"/>
    </source>
</evidence>
<accession>A0ABV5G483</accession>
<name>A0ABV5G483_9MICC</name>
<dbReference type="Proteomes" id="UP001589575">
    <property type="component" value="Unassembled WGS sequence"/>
</dbReference>
<proteinExistence type="predicted"/>
<reference evidence="1 2" key="1">
    <citation type="submission" date="2024-09" db="EMBL/GenBank/DDBJ databases">
        <authorList>
            <person name="Sun Q."/>
            <person name="Mori K."/>
        </authorList>
    </citation>
    <scope>NUCLEOTIDE SEQUENCE [LARGE SCALE GENOMIC DNA]</scope>
    <source>
        <strain evidence="1 2">CCM 7609</strain>
    </source>
</reference>
<keyword evidence="2" id="KW-1185">Reference proteome</keyword>
<comment type="caution">
    <text evidence="1">The sequence shown here is derived from an EMBL/GenBank/DDBJ whole genome shotgun (WGS) entry which is preliminary data.</text>
</comment>
<protein>
    <submittedName>
        <fullName evidence="1">Uncharacterized protein</fullName>
    </submittedName>
</protein>
<evidence type="ECO:0000313" key="2">
    <source>
        <dbReference type="Proteomes" id="UP001589575"/>
    </source>
</evidence>